<dbReference type="EMBL" id="BSUO01000001">
    <property type="protein sequence ID" value="GMA42334.1"/>
    <property type="molecule type" value="Genomic_DNA"/>
</dbReference>
<keyword evidence="1" id="KW-0812">Transmembrane</keyword>
<keyword evidence="1" id="KW-1133">Transmembrane helix</keyword>
<gene>
    <name evidence="2" type="ORF">GCM10025883_43790</name>
</gene>
<organism evidence="2 3">
    <name type="scientific">Mobilicoccus caccae</name>
    <dbReference type="NCBI Taxonomy" id="1859295"/>
    <lineage>
        <taxon>Bacteria</taxon>
        <taxon>Bacillati</taxon>
        <taxon>Actinomycetota</taxon>
        <taxon>Actinomycetes</taxon>
        <taxon>Micrococcales</taxon>
        <taxon>Dermatophilaceae</taxon>
        <taxon>Mobilicoccus</taxon>
    </lineage>
</organism>
<dbReference type="Proteomes" id="UP001157126">
    <property type="component" value="Unassembled WGS sequence"/>
</dbReference>
<proteinExistence type="predicted"/>
<dbReference type="RefSeq" id="WP_284305768.1">
    <property type="nucleotide sequence ID" value="NZ_BSUO01000001.1"/>
</dbReference>
<feature type="transmembrane region" description="Helical" evidence="1">
    <location>
        <begin position="33"/>
        <end position="52"/>
    </location>
</feature>
<evidence type="ECO:0000256" key="1">
    <source>
        <dbReference type="SAM" id="Phobius"/>
    </source>
</evidence>
<feature type="transmembrane region" description="Helical" evidence="1">
    <location>
        <begin position="87"/>
        <end position="105"/>
    </location>
</feature>
<keyword evidence="3" id="KW-1185">Reference proteome</keyword>
<reference evidence="3" key="1">
    <citation type="journal article" date="2019" name="Int. J. Syst. Evol. Microbiol.">
        <title>The Global Catalogue of Microorganisms (GCM) 10K type strain sequencing project: providing services to taxonomists for standard genome sequencing and annotation.</title>
        <authorList>
            <consortium name="The Broad Institute Genomics Platform"/>
            <consortium name="The Broad Institute Genome Sequencing Center for Infectious Disease"/>
            <person name="Wu L."/>
            <person name="Ma J."/>
        </authorList>
    </citation>
    <scope>NUCLEOTIDE SEQUENCE [LARGE SCALE GENOMIC DNA]</scope>
    <source>
        <strain evidence="3">NBRC 113072</strain>
    </source>
</reference>
<comment type="caution">
    <text evidence="2">The sequence shown here is derived from an EMBL/GenBank/DDBJ whole genome shotgun (WGS) entry which is preliminary data.</text>
</comment>
<name>A0ABQ6IXU3_9MICO</name>
<protein>
    <submittedName>
        <fullName evidence="2">Uncharacterized protein</fullName>
    </submittedName>
</protein>
<feature type="transmembrane region" description="Helical" evidence="1">
    <location>
        <begin position="111"/>
        <end position="131"/>
    </location>
</feature>
<feature type="transmembrane region" description="Helical" evidence="1">
    <location>
        <begin position="143"/>
        <end position="163"/>
    </location>
</feature>
<evidence type="ECO:0000313" key="3">
    <source>
        <dbReference type="Proteomes" id="UP001157126"/>
    </source>
</evidence>
<sequence>MGGALVALLLITLGARALDDRPAAPSTHLTGRLAGAAFGVLVLVHLLGIVVAGRTTDGTSSFTRVIGWPVWQIVPIDGPVALQVARMVLVVVALVLIVGVALTGLRTPHLTIPSLALVTVTTLELCLGLLIGARGLGAGQTNGIGPGLAVLYAVTAVGILWALSHLASDAFPARESTDADHRALAPSR</sequence>
<keyword evidence="1" id="KW-0472">Membrane</keyword>
<accession>A0ABQ6IXU3</accession>
<evidence type="ECO:0000313" key="2">
    <source>
        <dbReference type="EMBL" id="GMA42334.1"/>
    </source>
</evidence>